<dbReference type="CDD" id="cd01998">
    <property type="entry name" value="MnmA_TRMU-like"/>
    <property type="match status" value="1"/>
</dbReference>
<keyword evidence="12" id="KW-1015">Disulfide bond</keyword>
<evidence type="ECO:0000256" key="14">
    <source>
        <dbReference type="ARBA" id="ARBA00056575"/>
    </source>
</evidence>
<gene>
    <name evidence="15" type="primary">mnmA</name>
    <name evidence="18" type="ORF">BSOLF_1045</name>
</gene>
<dbReference type="Pfam" id="PF20259">
    <property type="entry name" value="tRNA_Me_trans_M"/>
    <property type="match status" value="1"/>
</dbReference>
<dbReference type="PANTHER" id="PTHR11933">
    <property type="entry name" value="TRNA 5-METHYLAMINOMETHYL-2-THIOURIDYLATE -METHYLTRANSFERASE"/>
    <property type="match status" value="1"/>
</dbReference>
<feature type="site" description="Interaction with tRNA" evidence="15">
    <location>
        <position position="126"/>
    </location>
</feature>
<evidence type="ECO:0000256" key="2">
    <source>
        <dbReference type="ARBA" id="ARBA00006191"/>
    </source>
</evidence>
<evidence type="ECO:0000256" key="10">
    <source>
        <dbReference type="ARBA" id="ARBA00022840"/>
    </source>
</evidence>
<evidence type="ECO:0000313" key="18">
    <source>
        <dbReference type="EMBL" id="PTQ56001.1"/>
    </source>
</evidence>
<keyword evidence="10 15" id="KW-0067">ATP-binding</keyword>
<feature type="active site" description="Nucleophile" evidence="15">
    <location>
        <position position="101"/>
    </location>
</feature>
<organism evidence="18 19">
    <name type="scientific">Candidatus Carbonibacillus altaicus</name>
    <dbReference type="NCBI Taxonomy" id="2163959"/>
    <lineage>
        <taxon>Bacteria</taxon>
        <taxon>Bacillati</taxon>
        <taxon>Bacillota</taxon>
        <taxon>Bacilli</taxon>
        <taxon>Bacillales</taxon>
        <taxon>Candidatus Carbonibacillus</taxon>
    </lineage>
</organism>
<feature type="region of interest" description="Interaction with tRNA" evidence="15">
    <location>
        <begin position="164"/>
        <end position="166"/>
    </location>
</feature>
<feature type="binding site" evidence="15">
    <location>
        <position position="125"/>
    </location>
    <ligand>
        <name>ATP</name>
        <dbReference type="ChEBI" id="CHEBI:30616"/>
    </ligand>
</feature>
<dbReference type="Gene3D" id="2.40.30.10">
    <property type="entry name" value="Translation factors"/>
    <property type="match status" value="1"/>
</dbReference>
<keyword evidence="7 15" id="KW-0808">Transferase</keyword>
<feature type="region of interest" description="Interaction with target base in tRNA" evidence="15">
    <location>
        <begin position="96"/>
        <end position="98"/>
    </location>
</feature>
<dbReference type="InterPro" id="IPR046885">
    <property type="entry name" value="MnmA-like_C"/>
</dbReference>
<comment type="similarity">
    <text evidence="2 15">Belongs to the MnmA/TRMU family.</text>
</comment>
<feature type="binding site" evidence="15">
    <location>
        <position position="36"/>
    </location>
    <ligand>
        <name>ATP</name>
        <dbReference type="ChEBI" id="CHEBI:30616"/>
    </ligand>
</feature>
<evidence type="ECO:0000256" key="8">
    <source>
        <dbReference type="ARBA" id="ARBA00022694"/>
    </source>
</evidence>
<comment type="caution">
    <text evidence="18">The sequence shown here is derived from an EMBL/GenBank/DDBJ whole genome shotgun (WGS) entry which is preliminary data.</text>
</comment>
<dbReference type="InterPro" id="IPR014729">
    <property type="entry name" value="Rossmann-like_a/b/a_fold"/>
</dbReference>
<dbReference type="InterPro" id="IPR004506">
    <property type="entry name" value="MnmA-like"/>
</dbReference>
<keyword evidence="5 15" id="KW-0963">Cytoplasm</keyword>
<evidence type="ECO:0000313" key="19">
    <source>
        <dbReference type="Proteomes" id="UP000244338"/>
    </source>
</evidence>
<evidence type="ECO:0000256" key="15">
    <source>
        <dbReference type="HAMAP-Rule" id="MF_00144"/>
    </source>
</evidence>
<dbReference type="PANTHER" id="PTHR11933:SF5">
    <property type="entry name" value="MITOCHONDRIAL TRNA-SPECIFIC 2-THIOURIDYLASE 1"/>
    <property type="match status" value="1"/>
</dbReference>
<evidence type="ECO:0000256" key="12">
    <source>
        <dbReference type="ARBA" id="ARBA00023157"/>
    </source>
</evidence>
<dbReference type="Gene3D" id="2.30.30.280">
    <property type="entry name" value="Adenine nucleotide alpha hydrolases-like domains"/>
    <property type="match status" value="1"/>
</dbReference>
<comment type="subcellular location">
    <subcellularLocation>
        <location evidence="1 15">Cytoplasm</location>
    </subcellularLocation>
</comment>
<evidence type="ECO:0000256" key="6">
    <source>
        <dbReference type="ARBA" id="ARBA00022555"/>
    </source>
</evidence>
<keyword evidence="6 15" id="KW-0820">tRNA-binding</keyword>
<dbReference type="Proteomes" id="UP000244338">
    <property type="component" value="Unassembled WGS sequence"/>
</dbReference>
<dbReference type="HAMAP" id="MF_00144">
    <property type="entry name" value="tRNA_thiouridyl_MnmA"/>
    <property type="match status" value="1"/>
</dbReference>
<protein>
    <recommendedName>
        <fullName evidence="4 15">tRNA-specific 2-thiouridylase MnmA</fullName>
        <ecNumber evidence="3 15">2.8.1.13</ecNumber>
    </recommendedName>
</protein>
<evidence type="ECO:0000256" key="7">
    <source>
        <dbReference type="ARBA" id="ARBA00022679"/>
    </source>
</evidence>
<dbReference type="GO" id="GO:0103016">
    <property type="term" value="F:tRNA-uridine 2-sulfurtransferase activity"/>
    <property type="evidence" value="ECO:0007669"/>
    <property type="project" value="UniProtKB-EC"/>
</dbReference>
<dbReference type="SUPFAM" id="SSF52402">
    <property type="entry name" value="Adenine nucleotide alpha hydrolases-like"/>
    <property type="match status" value="1"/>
</dbReference>
<feature type="active site" description="Cysteine persulfide intermediate" evidence="15">
    <location>
        <position position="214"/>
    </location>
</feature>
<comment type="caution">
    <text evidence="15">Lacks conserved residue(s) required for the propagation of feature annotation.</text>
</comment>
<keyword evidence="8 15" id="KW-0819">tRNA processing</keyword>
<dbReference type="GO" id="GO:0005524">
    <property type="term" value="F:ATP binding"/>
    <property type="evidence" value="ECO:0007669"/>
    <property type="project" value="UniProtKB-KW"/>
</dbReference>
<evidence type="ECO:0000256" key="1">
    <source>
        <dbReference type="ARBA" id="ARBA00004496"/>
    </source>
</evidence>
<dbReference type="FunFam" id="3.40.50.620:FF:000004">
    <property type="entry name" value="tRNA-specific 2-thiouridylase MnmA"/>
    <property type="match status" value="1"/>
</dbReference>
<dbReference type="InterPro" id="IPR023382">
    <property type="entry name" value="MnmA-like_central_sf"/>
</dbReference>
<keyword evidence="11 15" id="KW-0694">RNA-binding</keyword>
<comment type="catalytic activity">
    <reaction evidence="13 15">
        <text>S-sulfanyl-L-cysteinyl-[protein] + uridine(34) in tRNA + AH2 + ATP = 2-thiouridine(34) in tRNA + L-cysteinyl-[protein] + A + AMP + diphosphate + H(+)</text>
        <dbReference type="Rhea" id="RHEA:47032"/>
        <dbReference type="Rhea" id="RHEA-COMP:10131"/>
        <dbReference type="Rhea" id="RHEA-COMP:11726"/>
        <dbReference type="Rhea" id="RHEA-COMP:11727"/>
        <dbReference type="Rhea" id="RHEA-COMP:11728"/>
        <dbReference type="ChEBI" id="CHEBI:13193"/>
        <dbReference type="ChEBI" id="CHEBI:15378"/>
        <dbReference type="ChEBI" id="CHEBI:17499"/>
        <dbReference type="ChEBI" id="CHEBI:29950"/>
        <dbReference type="ChEBI" id="CHEBI:30616"/>
        <dbReference type="ChEBI" id="CHEBI:33019"/>
        <dbReference type="ChEBI" id="CHEBI:61963"/>
        <dbReference type="ChEBI" id="CHEBI:65315"/>
        <dbReference type="ChEBI" id="CHEBI:87170"/>
        <dbReference type="ChEBI" id="CHEBI:456215"/>
        <dbReference type="EC" id="2.8.1.13"/>
    </reaction>
</comment>
<feature type="binding site" evidence="15">
    <location>
        <begin position="10"/>
        <end position="17"/>
    </location>
    <ligand>
        <name>ATP</name>
        <dbReference type="ChEBI" id="CHEBI:30616"/>
    </ligand>
</feature>
<feature type="domain" description="tRNA-specific 2-thiouridylase MnmA-like central" evidence="17">
    <location>
        <begin position="223"/>
        <end position="289"/>
    </location>
</feature>
<dbReference type="NCBIfam" id="TIGR00420">
    <property type="entry name" value="trmU"/>
    <property type="match status" value="1"/>
</dbReference>
<accession>A0A2R6XZY8</accession>
<dbReference type="InterPro" id="IPR046884">
    <property type="entry name" value="MnmA-like_central"/>
</dbReference>
<feature type="region of interest" description="Interaction with tRNA" evidence="15">
    <location>
        <begin position="326"/>
        <end position="327"/>
    </location>
</feature>
<feature type="domain" description="tRNA-specific 2-thiouridylase MnmA-like C-terminal" evidence="16">
    <location>
        <begin position="301"/>
        <end position="375"/>
    </location>
</feature>
<reference evidence="19" key="1">
    <citation type="journal article" date="2018" name="Sci. Rep.">
        <title>Lignite coal burning seam in the remote Altai Mountains harbors a hydrogen-driven thermophilic microbial community.</title>
        <authorList>
            <person name="Kadnikov V.V."/>
            <person name="Mardanov A.V."/>
            <person name="Ivasenko D.A."/>
            <person name="Antsiferov D.V."/>
            <person name="Beletsky A.V."/>
            <person name="Karnachuk O.V."/>
            <person name="Ravin N.V."/>
        </authorList>
    </citation>
    <scope>NUCLEOTIDE SEQUENCE [LARGE SCALE GENOMIC DNA]</scope>
</reference>
<evidence type="ECO:0000256" key="9">
    <source>
        <dbReference type="ARBA" id="ARBA00022741"/>
    </source>
</evidence>
<dbReference type="GO" id="GO:0002143">
    <property type="term" value="P:tRNA wobble position uridine thiolation"/>
    <property type="evidence" value="ECO:0007669"/>
    <property type="project" value="TreeGrafter"/>
</dbReference>
<feature type="site" description="Interaction with tRNA" evidence="15">
    <location>
        <position position="359"/>
    </location>
</feature>
<proteinExistence type="inferred from homology"/>
<dbReference type="NCBIfam" id="NF001138">
    <property type="entry name" value="PRK00143.1"/>
    <property type="match status" value="1"/>
</dbReference>
<dbReference type="Pfam" id="PF20258">
    <property type="entry name" value="tRNA_Me_trans_C"/>
    <property type="match status" value="1"/>
</dbReference>
<dbReference type="FunFam" id="2.40.30.10:FF:000023">
    <property type="entry name" value="tRNA-specific 2-thiouridylase MnmA"/>
    <property type="match status" value="1"/>
</dbReference>
<evidence type="ECO:0000256" key="5">
    <source>
        <dbReference type="ARBA" id="ARBA00022490"/>
    </source>
</evidence>
<evidence type="ECO:0000259" key="16">
    <source>
        <dbReference type="Pfam" id="PF20258"/>
    </source>
</evidence>
<dbReference type="Gene3D" id="3.40.50.620">
    <property type="entry name" value="HUPs"/>
    <property type="match status" value="1"/>
</dbReference>
<evidence type="ECO:0000256" key="11">
    <source>
        <dbReference type="ARBA" id="ARBA00022884"/>
    </source>
</evidence>
<dbReference type="EC" id="2.8.1.13" evidence="3 15"/>
<evidence type="ECO:0000256" key="4">
    <source>
        <dbReference type="ARBA" id="ARBA00013805"/>
    </source>
</evidence>
<keyword evidence="9 15" id="KW-0547">Nucleotide-binding</keyword>
<name>A0A2R6XZY8_9BACL</name>
<dbReference type="GO" id="GO:0000049">
    <property type="term" value="F:tRNA binding"/>
    <property type="evidence" value="ECO:0007669"/>
    <property type="project" value="UniProtKB-KW"/>
</dbReference>
<sequence>MSHTPRVVVGMSGGVDSSVAALILKEQGFDVIGVFMKNWDDTDEMGHCTAEDDFADVRKVAEQIGIPYYALNFEKEYRERVFDYFLSEYRLGRTPNPDVMCNREIKFGEFLDAALKLGADYVAMGHYARRFPTVDALQATGQGTPEDGCDVPKVALLRGVDQKKDQSYFLHQLHQQQLSRALFPIGDFTKEEVRRIARDKGLATADKKDSTGICFIGERDFRTFLKTYLPARPGPIVDVESGRVIGEHAGLMYYTHGQRQGLGIGGGVGSGAPWFVAEKDVGTNVLYVAEGREHPALYATRLVASGVNWISGAQPEDGTHLAAKFRYRQSDQGVRIRLLPEGSVEVIFDTAQRAITPGQSVVFYEGDVCLGGGVIDQVERPYFMTRTIDISETLARVLMVDA</sequence>
<dbReference type="AlphaFoldDB" id="A0A2R6XZY8"/>
<dbReference type="FunFam" id="2.30.30.280:FF:000001">
    <property type="entry name" value="tRNA-specific 2-thiouridylase MnmA"/>
    <property type="match status" value="1"/>
</dbReference>
<evidence type="ECO:0000259" key="17">
    <source>
        <dbReference type="Pfam" id="PF20259"/>
    </source>
</evidence>
<comment type="function">
    <text evidence="14 15">Catalyzes the 2-thiolation of uridine at the wobble position (U34) of tRNA, leading to the formation of s(2)U34.</text>
</comment>
<dbReference type="GO" id="GO:0005737">
    <property type="term" value="C:cytoplasm"/>
    <property type="evidence" value="ECO:0007669"/>
    <property type="project" value="UniProtKB-SubCell"/>
</dbReference>
<dbReference type="EMBL" id="PEBX01000054">
    <property type="protein sequence ID" value="PTQ56001.1"/>
    <property type="molecule type" value="Genomic_DNA"/>
</dbReference>
<evidence type="ECO:0000256" key="13">
    <source>
        <dbReference type="ARBA" id="ARBA00051542"/>
    </source>
</evidence>
<evidence type="ECO:0000256" key="3">
    <source>
        <dbReference type="ARBA" id="ARBA00011949"/>
    </source>
</evidence>
<dbReference type="Pfam" id="PF03054">
    <property type="entry name" value="tRNA_Me_trans"/>
    <property type="match status" value="1"/>
</dbReference>